<proteinExistence type="predicted"/>
<dbReference type="EMBL" id="JACHDB010000001">
    <property type="protein sequence ID" value="MBB5430291.1"/>
    <property type="molecule type" value="Genomic_DNA"/>
</dbReference>
<reference evidence="1 2" key="1">
    <citation type="submission" date="2020-08" db="EMBL/GenBank/DDBJ databases">
        <title>Sequencing the genomes of 1000 actinobacteria strains.</title>
        <authorList>
            <person name="Klenk H.-P."/>
        </authorList>
    </citation>
    <scope>NUCLEOTIDE SEQUENCE [LARGE SCALE GENOMIC DNA]</scope>
    <source>
        <strain evidence="1 2">DSM 44551</strain>
    </source>
</reference>
<evidence type="ECO:0000313" key="2">
    <source>
        <dbReference type="Proteomes" id="UP000572635"/>
    </source>
</evidence>
<organism evidence="1 2">
    <name type="scientific">Nocardiopsis composta</name>
    <dbReference type="NCBI Taxonomy" id="157465"/>
    <lineage>
        <taxon>Bacteria</taxon>
        <taxon>Bacillati</taxon>
        <taxon>Actinomycetota</taxon>
        <taxon>Actinomycetes</taxon>
        <taxon>Streptosporangiales</taxon>
        <taxon>Nocardiopsidaceae</taxon>
        <taxon>Nocardiopsis</taxon>
    </lineage>
</organism>
<gene>
    <name evidence="1" type="ORF">HDA36_000375</name>
</gene>
<dbReference type="AlphaFoldDB" id="A0A7W8QH80"/>
<evidence type="ECO:0000313" key="1">
    <source>
        <dbReference type="EMBL" id="MBB5430291.1"/>
    </source>
</evidence>
<sequence>MPRYLIVHDYGMGGLWSWVRAESAEAVLDACAEVEVVTDPEVIARMGADPGLEEADLGDPPPGSLVANLRAQRDAYRHLPGYGELAGRERVHLRWDEREDGEQGSVFLIELGPDTRQLRNVELLPDGGRVRRHMAD</sequence>
<comment type="caution">
    <text evidence="1">The sequence shown here is derived from an EMBL/GenBank/DDBJ whole genome shotgun (WGS) entry which is preliminary data.</text>
</comment>
<accession>A0A7W8QH80</accession>
<protein>
    <submittedName>
        <fullName evidence="1">Uncharacterized protein</fullName>
    </submittedName>
</protein>
<dbReference type="RefSeq" id="WP_221331412.1">
    <property type="nucleotide sequence ID" value="NZ_BAAAJD010000066.1"/>
</dbReference>
<name>A0A7W8QH80_9ACTN</name>
<dbReference type="Proteomes" id="UP000572635">
    <property type="component" value="Unassembled WGS sequence"/>
</dbReference>
<keyword evidence="2" id="KW-1185">Reference proteome</keyword>